<dbReference type="InterPro" id="IPR008250">
    <property type="entry name" value="ATPase_P-typ_transduc_dom_A_sf"/>
</dbReference>
<dbReference type="PROSITE" id="PS00154">
    <property type="entry name" value="ATPASE_E1_E2"/>
    <property type="match status" value="1"/>
</dbReference>
<evidence type="ECO:0000256" key="5">
    <source>
        <dbReference type="ARBA" id="ARBA00023136"/>
    </source>
</evidence>
<dbReference type="PRINTS" id="PR00119">
    <property type="entry name" value="CATATPASE"/>
</dbReference>
<accession>A0A7X2P638</accession>
<dbReference type="Gene3D" id="1.20.1110.10">
    <property type="entry name" value="Calcium-transporting ATPase, transmembrane domain"/>
    <property type="match status" value="1"/>
</dbReference>
<evidence type="ECO:0000259" key="7">
    <source>
        <dbReference type="Pfam" id="PF00122"/>
    </source>
</evidence>
<organism evidence="8 9">
    <name type="scientific">Bilifractor porci</name>
    <dbReference type="NCBI Taxonomy" id="2606636"/>
    <lineage>
        <taxon>Bacteria</taxon>
        <taxon>Bacillati</taxon>
        <taxon>Bacillota</taxon>
        <taxon>Clostridia</taxon>
        <taxon>Lachnospirales</taxon>
        <taxon>Lachnospiraceae</taxon>
        <taxon>Bilifractor</taxon>
    </lineage>
</organism>
<comment type="caution">
    <text evidence="8">The sequence shown here is derived from an EMBL/GenBank/DDBJ whole genome shotgun (WGS) entry which is preliminary data.</text>
</comment>
<dbReference type="Proteomes" id="UP000466864">
    <property type="component" value="Unassembled WGS sequence"/>
</dbReference>
<dbReference type="EMBL" id="VUMV01000001">
    <property type="protein sequence ID" value="MST80884.1"/>
    <property type="molecule type" value="Genomic_DNA"/>
</dbReference>
<keyword evidence="2 6" id="KW-0812">Transmembrane</keyword>
<feature type="transmembrane region" description="Helical" evidence="6">
    <location>
        <begin position="627"/>
        <end position="644"/>
    </location>
</feature>
<dbReference type="NCBIfam" id="TIGR01494">
    <property type="entry name" value="ATPase_P-type"/>
    <property type="match status" value="2"/>
</dbReference>
<name>A0A7X2P638_9FIRM</name>
<feature type="transmembrane region" description="Helical" evidence="6">
    <location>
        <begin position="236"/>
        <end position="257"/>
    </location>
</feature>
<dbReference type="SFLD" id="SFLDG00002">
    <property type="entry name" value="C1.7:_P-type_atpase_like"/>
    <property type="match status" value="1"/>
</dbReference>
<dbReference type="AlphaFoldDB" id="A0A7X2P638"/>
<dbReference type="RefSeq" id="WP_154456699.1">
    <property type="nucleotide sequence ID" value="NZ_VUMV01000001.1"/>
</dbReference>
<protein>
    <submittedName>
        <fullName evidence="8">HAD-IC family P-type ATPase</fullName>
    </submittedName>
</protein>
<feature type="transmembrane region" description="Helical" evidence="6">
    <location>
        <begin position="650"/>
        <end position="670"/>
    </location>
</feature>
<dbReference type="GO" id="GO:0016887">
    <property type="term" value="F:ATP hydrolysis activity"/>
    <property type="evidence" value="ECO:0007669"/>
    <property type="project" value="InterPro"/>
</dbReference>
<evidence type="ECO:0000313" key="8">
    <source>
        <dbReference type="EMBL" id="MST80884.1"/>
    </source>
</evidence>
<dbReference type="InterPro" id="IPR023298">
    <property type="entry name" value="ATPase_P-typ_TM_dom_sf"/>
</dbReference>
<feature type="transmembrane region" description="Helical" evidence="6">
    <location>
        <begin position="682"/>
        <end position="703"/>
    </location>
</feature>
<keyword evidence="5 6" id="KW-0472">Membrane</keyword>
<dbReference type="Pfam" id="PF00122">
    <property type="entry name" value="E1-E2_ATPase"/>
    <property type="match status" value="1"/>
</dbReference>
<dbReference type="InterPro" id="IPR059000">
    <property type="entry name" value="ATPase_P-type_domA"/>
</dbReference>
<feature type="domain" description="P-type ATPase A" evidence="7">
    <location>
        <begin position="119"/>
        <end position="215"/>
    </location>
</feature>
<keyword evidence="9" id="KW-1185">Reference proteome</keyword>
<evidence type="ECO:0000313" key="9">
    <source>
        <dbReference type="Proteomes" id="UP000466864"/>
    </source>
</evidence>
<gene>
    <name evidence="8" type="ORF">FYJ60_00840</name>
</gene>
<dbReference type="SFLD" id="SFLDF00027">
    <property type="entry name" value="p-type_atpase"/>
    <property type="match status" value="1"/>
</dbReference>
<dbReference type="InterPro" id="IPR023299">
    <property type="entry name" value="ATPase_P-typ_cyto_dom_N"/>
</dbReference>
<dbReference type="SUPFAM" id="SSF81653">
    <property type="entry name" value="Calcium ATPase, transduction domain A"/>
    <property type="match status" value="1"/>
</dbReference>
<dbReference type="GO" id="GO:0005524">
    <property type="term" value="F:ATP binding"/>
    <property type="evidence" value="ECO:0007669"/>
    <property type="project" value="InterPro"/>
</dbReference>
<dbReference type="Gene3D" id="2.70.150.10">
    <property type="entry name" value="Calcium-transporting ATPase, cytoplasmic transduction domain A"/>
    <property type="match status" value="1"/>
</dbReference>
<feature type="transmembrane region" description="Helical" evidence="6">
    <location>
        <begin position="765"/>
        <end position="787"/>
    </location>
</feature>
<dbReference type="PANTHER" id="PTHR42861">
    <property type="entry name" value="CALCIUM-TRANSPORTING ATPASE"/>
    <property type="match status" value="1"/>
</dbReference>
<dbReference type="Pfam" id="PF00702">
    <property type="entry name" value="Hydrolase"/>
    <property type="match status" value="1"/>
</dbReference>
<evidence type="ECO:0000256" key="6">
    <source>
        <dbReference type="SAM" id="Phobius"/>
    </source>
</evidence>
<reference evidence="8 9" key="1">
    <citation type="submission" date="2019-08" db="EMBL/GenBank/DDBJ databases">
        <title>In-depth cultivation of the pig gut microbiome towards novel bacterial diversity and tailored functional studies.</title>
        <authorList>
            <person name="Wylensek D."/>
            <person name="Hitch T.C.A."/>
            <person name="Clavel T."/>
        </authorList>
    </citation>
    <scope>NUCLEOTIDE SEQUENCE [LARGE SCALE GENOMIC DNA]</scope>
    <source>
        <strain evidence="8 9">Oil+RF-744-WCA-WT-13</strain>
    </source>
</reference>
<dbReference type="InterPro" id="IPR036412">
    <property type="entry name" value="HAD-like_sf"/>
</dbReference>
<feature type="transmembrane region" description="Helical" evidence="6">
    <location>
        <begin position="709"/>
        <end position="730"/>
    </location>
</feature>
<feature type="transmembrane region" description="Helical" evidence="6">
    <location>
        <begin position="65"/>
        <end position="83"/>
    </location>
</feature>
<evidence type="ECO:0000256" key="1">
    <source>
        <dbReference type="ARBA" id="ARBA00004141"/>
    </source>
</evidence>
<dbReference type="SFLD" id="SFLDS00003">
    <property type="entry name" value="Haloacid_Dehalogenase"/>
    <property type="match status" value="1"/>
</dbReference>
<evidence type="ECO:0000256" key="3">
    <source>
        <dbReference type="ARBA" id="ARBA00022967"/>
    </source>
</evidence>
<dbReference type="InterPro" id="IPR018303">
    <property type="entry name" value="ATPase_P-typ_P_site"/>
</dbReference>
<dbReference type="PRINTS" id="PR00120">
    <property type="entry name" value="HATPASE"/>
</dbReference>
<comment type="subcellular location">
    <subcellularLocation>
        <location evidence="1">Membrane</location>
        <topology evidence="1">Multi-pass membrane protein</topology>
    </subcellularLocation>
</comment>
<feature type="transmembrane region" description="Helical" evidence="6">
    <location>
        <begin position="269"/>
        <end position="295"/>
    </location>
</feature>
<evidence type="ECO:0000256" key="2">
    <source>
        <dbReference type="ARBA" id="ARBA00022692"/>
    </source>
</evidence>
<proteinExistence type="predicted"/>
<dbReference type="Gene3D" id="3.40.1110.10">
    <property type="entry name" value="Calcium-transporting ATPase, cytoplasmic domain N"/>
    <property type="match status" value="1"/>
</dbReference>
<feature type="transmembrane region" description="Helical" evidence="6">
    <location>
        <begin position="89"/>
        <end position="107"/>
    </location>
</feature>
<evidence type="ECO:0000256" key="4">
    <source>
        <dbReference type="ARBA" id="ARBA00022989"/>
    </source>
</evidence>
<dbReference type="GO" id="GO:0016020">
    <property type="term" value="C:membrane"/>
    <property type="evidence" value="ECO:0007669"/>
    <property type="project" value="UniProtKB-SubCell"/>
</dbReference>
<dbReference type="InterPro" id="IPR023214">
    <property type="entry name" value="HAD_sf"/>
</dbReference>
<keyword evidence="3" id="KW-1278">Translocase</keyword>
<sequence length="821" mass="90215">MPSRRRKKAILNPTMPERHPVDEIQADYHTGLTKEQVVYYRKNGWGNVSVEAPSKSTKDIIKSNVLTYFNGIFLLISILLILVKSFKDLSFLPIIIANSLIGIIQELRAKNVLDNLTVLNAPKATVVRNGKEKTIAAEHLVLNDIVVFHAGNQIPADAVVVEGSVAVNESLLTGESDEIRKNPGDHLMSGSFIVSGTCYARLEKVGADSYINKLTIQAKASREGEQSEMIRSLNHIVMFAGIMIVPIGILLFYQGYFQQENTLKDSVTSMVAAVIGMIPEGLYLLSSVTLAVSFIRLSTKNVLVHDMKCIETLARVNVLCVDKTGTITENKMLVQEVIKLPPYETDSPALPLDELLGDFASAQQADNITMEAMKAFFTNTSGSVPTGVTGFSSAYKYSSVSFSGGSYVLGAPEFILRQDYDTYREAIEEQGKKGYRVLVFGKYEGTPDGTALTGRVTPYALIVVANKIRKDADKTFRFFAKQGVAIKVISGDNPVTVSEVATQAGIANADQYIDASTLETPEVLREAVNKYTVFGRVTPAQKRQFVHALKETGHTVAMTGDGVNDVLALKDADCSVAMAAGSDAAAQASQLVLLDNDFGHMPEIVMEGRQVVNNMERSGSLFLTKNIFSLLLAIFSIAVGFSYPLKPSQISLISMFTIGLPGFLLSQLPNQDLIRGKFMNNVLLRAMPAALTDFIVVASLVVFGEVFDVSSVDISTACAILMAIVGFMILHEIIKPMNIYKYIIIWICMAGMVFCLVFLRDLFGITGMSMRCIMLFVVFSITTEPILRYLIRLVRKINILYNKAKDAFARNARRKMRQEDV</sequence>
<dbReference type="SUPFAM" id="SSF81665">
    <property type="entry name" value="Calcium ATPase, transmembrane domain M"/>
    <property type="match status" value="1"/>
</dbReference>
<keyword evidence="4 6" id="KW-1133">Transmembrane helix</keyword>
<dbReference type="SUPFAM" id="SSF81660">
    <property type="entry name" value="Metal cation-transporting ATPase, ATP-binding domain N"/>
    <property type="match status" value="1"/>
</dbReference>
<dbReference type="SUPFAM" id="SSF56784">
    <property type="entry name" value="HAD-like"/>
    <property type="match status" value="1"/>
</dbReference>
<dbReference type="Gene3D" id="3.40.50.1000">
    <property type="entry name" value="HAD superfamily/HAD-like"/>
    <property type="match status" value="1"/>
</dbReference>
<dbReference type="InterPro" id="IPR001757">
    <property type="entry name" value="P_typ_ATPase"/>
</dbReference>
<dbReference type="InterPro" id="IPR044492">
    <property type="entry name" value="P_typ_ATPase_HD_dom"/>
</dbReference>
<feature type="transmembrane region" description="Helical" evidence="6">
    <location>
        <begin position="742"/>
        <end position="759"/>
    </location>
</feature>